<reference evidence="3 4" key="1">
    <citation type="submission" date="2007-06" db="EMBL/GenBank/DDBJ databases">
        <authorList>
            <person name="Shimkets L."/>
            <person name="Ferriera S."/>
            <person name="Johnson J."/>
            <person name="Kravitz S."/>
            <person name="Beeson K."/>
            <person name="Sutton G."/>
            <person name="Rogers Y.-H."/>
            <person name="Friedman R."/>
            <person name="Frazier M."/>
            <person name="Venter J.C."/>
        </authorList>
    </citation>
    <scope>NUCLEOTIDE SEQUENCE [LARGE SCALE GENOMIC DNA]</scope>
    <source>
        <strain evidence="3 4">SIR-1</strain>
    </source>
</reference>
<dbReference type="RefSeq" id="WP_006972762.1">
    <property type="nucleotide sequence ID" value="NZ_ABCS01000035.1"/>
</dbReference>
<dbReference type="Gene3D" id="2.60.40.650">
    <property type="match status" value="1"/>
</dbReference>
<evidence type="ECO:0008006" key="5">
    <source>
        <dbReference type="Google" id="ProtNLM"/>
    </source>
</evidence>
<dbReference type="OrthoDB" id="175360at2"/>
<evidence type="ECO:0000313" key="3">
    <source>
        <dbReference type="EMBL" id="EDM78145.1"/>
    </source>
</evidence>
<feature type="signal peptide" evidence="2">
    <location>
        <begin position="1"/>
        <end position="24"/>
    </location>
</feature>
<evidence type="ECO:0000313" key="4">
    <source>
        <dbReference type="Proteomes" id="UP000005801"/>
    </source>
</evidence>
<dbReference type="EMBL" id="ABCS01000035">
    <property type="protein sequence ID" value="EDM78145.1"/>
    <property type="molecule type" value="Genomic_DNA"/>
</dbReference>
<feature type="chain" id="PRO_5002697172" description="Fibronectin type-III domain-containing protein" evidence="2">
    <location>
        <begin position="25"/>
        <end position="704"/>
    </location>
</feature>
<comment type="caution">
    <text evidence="3">The sequence shown here is derived from an EMBL/GenBank/DDBJ whole genome shotgun (WGS) entry which is preliminary data.</text>
</comment>
<gene>
    <name evidence="3" type="ORF">PPSIR1_34547</name>
</gene>
<sequence>MTTIRPLTLLGCAALVLAPALSFAGGTETHSISGFSDFDDGEVEGAAVEASGKVTVGYGHQKVELSAHSTTFSCLVDGKQAWVGTADSATIQRVDVRAKAPAVEELVGAEALDGVVVSAMARLPGGDLVAAVLPGGKLVRVNKKGEVSDFAELAEVEQIWALLPHKGRLLVATGPRGELWSVGTDGKDAKVVLDVPEKDILSVLAVGDAVLVGTSPKARLYQVGGEAGKELEGQLIREFKGDEVRALALSGSKLVAAVNDFESRSVSSRSALTKQLNRSSLTGEKPEDNNTTRSRPSADATVWAVDLGKKQDLGRAFDAAWDEWLKKKNQYFIDLVATDQPGTVLAASSQGGKIYRVRGRRDAAVIADLEERQATSLCLLDNGEVLATAGDGAAVYTLDDAPAAKARWVSDVLDAGQPATYGAFALDGQGSMELRVRTGPTKEVDGRWSAWKKVSLSRDAGSGDLRGRADLPKRRYMQVEVGLGDGAELRGLTAFYAPENLAPMLEEITVKAASFERDDDEETKAKVTIKWESESRDGDDLVYEAWIRSAEGAGEPAWVSLTQDGPVSKTSVELDLDTLPDGRYEVRVVASDEPDNGTGAAATDELISDPFVIDRTRPSLSNLRVDGSRLTGVAEDRGSLIHDVAFAVDGGDFRAASASDGVFDSGKESFELLLPTLSPGAHRVVVRARDARGNIETAAIEVGG</sequence>
<feature type="region of interest" description="Disordered" evidence="1">
    <location>
        <begin position="272"/>
        <end position="298"/>
    </location>
</feature>
<keyword evidence="4" id="KW-1185">Reference proteome</keyword>
<organism evidence="3 4">
    <name type="scientific">Plesiocystis pacifica SIR-1</name>
    <dbReference type="NCBI Taxonomy" id="391625"/>
    <lineage>
        <taxon>Bacteria</taxon>
        <taxon>Pseudomonadati</taxon>
        <taxon>Myxococcota</taxon>
        <taxon>Polyangia</taxon>
        <taxon>Nannocystales</taxon>
        <taxon>Nannocystaceae</taxon>
        <taxon>Plesiocystis</taxon>
    </lineage>
</organism>
<dbReference type="AlphaFoldDB" id="A6G7R7"/>
<protein>
    <recommendedName>
        <fullName evidence="5">Fibronectin type-III domain-containing protein</fullName>
    </recommendedName>
</protein>
<dbReference type="Proteomes" id="UP000005801">
    <property type="component" value="Unassembled WGS sequence"/>
</dbReference>
<name>A6G7R7_9BACT</name>
<accession>A6G7R7</accession>
<evidence type="ECO:0000256" key="2">
    <source>
        <dbReference type="SAM" id="SignalP"/>
    </source>
</evidence>
<keyword evidence="2" id="KW-0732">Signal</keyword>
<dbReference type="STRING" id="391625.PPSIR1_34547"/>
<proteinExistence type="predicted"/>
<dbReference type="SUPFAM" id="SSF63829">
    <property type="entry name" value="Calcium-dependent phosphotriesterase"/>
    <property type="match status" value="1"/>
</dbReference>
<feature type="compositionally biased region" description="Polar residues" evidence="1">
    <location>
        <begin position="272"/>
        <end position="282"/>
    </location>
</feature>
<evidence type="ECO:0000256" key="1">
    <source>
        <dbReference type="SAM" id="MobiDB-lite"/>
    </source>
</evidence>
<dbReference type="eggNOG" id="COG3292">
    <property type="taxonomic scope" value="Bacteria"/>
</dbReference>